<dbReference type="Gene3D" id="1.20.120.530">
    <property type="entry name" value="GntR ligand-binding domain-like"/>
    <property type="match status" value="1"/>
</dbReference>
<dbReference type="GO" id="GO:0003677">
    <property type="term" value="F:DNA binding"/>
    <property type="evidence" value="ECO:0007669"/>
    <property type="project" value="UniProtKB-KW"/>
</dbReference>
<feature type="domain" description="HTH gntR-type" evidence="5">
    <location>
        <begin position="29"/>
        <end position="96"/>
    </location>
</feature>
<evidence type="ECO:0000256" key="1">
    <source>
        <dbReference type="ARBA" id="ARBA00023015"/>
    </source>
</evidence>
<keyword evidence="1" id="KW-0805">Transcription regulation</keyword>
<dbReference type="OrthoDB" id="8663149at2"/>
<dbReference type="PROSITE" id="PS50949">
    <property type="entry name" value="HTH_GNTR"/>
    <property type="match status" value="1"/>
</dbReference>
<accession>A0A556ACA6</accession>
<dbReference type="SUPFAM" id="SSF48008">
    <property type="entry name" value="GntR ligand-binding domain-like"/>
    <property type="match status" value="1"/>
</dbReference>
<gene>
    <name evidence="6" type="ORF">FOZ76_22125</name>
</gene>
<reference evidence="6 7" key="1">
    <citation type="submission" date="2019-07" db="EMBL/GenBank/DDBJ databases">
        <title>Qingshengfaniella alkalisoli gen. nov., sp. nov., isolated from saline soil.</title>
        <authorList>
            <person name="Xu L."/>
            <person name="Huang X.-X."/>
            <person name="Sun J.-Q."/>
        </authorList>
    </citation>
    <scope>NUCLEOTIDE SEQUENCE [LARGE SCALE GENOMIC DNA]</scope>
    <source>
        <strain evidence="6 7">DSM 27279</strain>
    </source>
</reference>
<dbReference type="EMBL" id="VLTJ01000039">
    <property type="protein sequence ID" value="TSH90510.1"/>
    <property type="molecule type" value="Genomic_DNA"/>
</dbReference>
<dbReference type="CDD" id="cd07377">
    <property type="entry name" value="WHTH_GntR"/>
    <property type="match status" value="1"/>
</dbReference>
<dbReference type="InterPro" id="IPR036390">
    <property type="entry name" value="WH_DNA-bd_sf"/>
</dbReference>
<dbReference type="SUPFAM" id="SSF46785">
    <property type="entry name" value="Winged helix' DNA-binding domain"/>
    <property type="match status" value="1"/>
</dbReference>
<dbReference type="Pfam" id="PF00392">
    <property type="entry name" value="GntR"/>
    <property type="match status" value="1"/>
</dbReference>
<keyword evidence="2" id="KW-0238">DNA-binding</keyword>
<evidence type="ECO:0000256" key="2">
    <source>
        <dbReference type="ARBA" id="ARBA00023125"/>
    </source>
</evidence>
<dbReference type="InterPro" id="IPR036388">
    <property type="entry name" value="WH-like_DNA-bd_sf"/>
</dbReference>
<dbReference type="SMART" id="SM00345">
    <property type="entry name" value="HTH_GNTR"/>
    <property type="match status" value="1"/>
</dbReference>
<dbReference type="PANTHER" id="PTHR43537">
    <property type="entry name" value="TRANSCRIPTIONAL REGULATOR, GNTR FAMILY"/>
    <property type="match status" value="1"/>
</dbReference>
<feature type="region of interest" description="Disordered" evidence="4">
    <location>
        <begin position="1"/>
        <end position="21"/>
    </location>
</feature>
<dbReference type="GO" id="GO:0003700">
    <property type="term" value="F:DNA-binding transcription factor activity"/>
    <property type="evidence" value="ECO:0007669"/>
    <property type="project" value="InterPro"/>
</dbReference>
<evidence type="ECO:0000256" key="4">
    <source>
        <dbReference type="SAM" id="MobiDB-lite"/>
    </source>
</evidence>
<dbReference type="Pfam" id="PF07729">
    <property type="entry name" value="FCD"/>
    <property type="match status" value="1"/>
</dbReference>
<evidence type="ECO:0000259" key="5">
    <source>
        <dbReference type="PROSITE" id="PS50949"/>
    </source>
</evidence>
<dbReference type="AlphaFoldDB" id="A0A556ACA6"/>
<dbReference type="PRINTS" id="PR00035">
    <property type="entry name" value="HTHGNTR"/>
</dbReference>
<dbReference type="InterPro" id="IPR011711">
    <property type="entry name" value="GntR_C"/>
</dbReference>
<evidence type="ECO:0000313" key="6">
    <source>
        <dbReference type="EMBL" id="TSH90510.1"/>
    </source>
</evidence>
<proteinExistence type="predicted"/>
<comment type="caution">
    <text evidence="6">The sequence shown here is derived from an EMBL/GenBank/DDBJ whole genome shotgun (WGS) entry which is preliminary data.</text>
</comment>
<evidence type="ECO:0000256" key="3">
    <source>
        <dbReference type="ARBA" id="ARBA00023163"/>
    </source>
</evidence>
<dbReference type="Proteomes" id="UP000318405">
    <property type="component" value="Unassembled WGS sequence"/>
</dbReference>
<evidence type="ECO:0000313" key="7">
    <source>
        <dbReference type="Proteomes" id="UP000318405"/>
    </source>
</evidence>
<dbReference type="PANTHER" id="PTHR43537:SF24">
    <property type="entry name" value="GLUCONATE OPERON TRANSCRIPTIONAL REPRESSOR"/>
    <property type="match status" value="1"/>
</dbReference>
<dbReference type="Gene3D" id="1.10.10.10">
    <property type="entry name" value="Winged helix-like DNA-binding domain superfamily/Winged helix DNA-binding domain"/>
    <property type="match status" value="1"/>
</dbReference>
<keyword evidence="7" id="KW-1185">Reference proteome</keyword>
<dbReference type="InterPro" id="IPR008920">
    <property type="entry name" value="TF_FadR/GntR_C"/>
</dbReference>
<keyword evidence="3" id="KW-0804">Transcription</keyword>
<dbReference type="InterPro" id="IPR000524">
    <property type="entry name" value="Tscrpt_reg_HTH_GntR"/>
</dbReference>
<name>A0A556ACA6_9BURK</name>
<sequence>MTDSADTLSTHTSSSPATGATLNLGAMHSPLFALVTDRLRERILKGEYTSGTRLVEGKLSAELGVSRIPVREALRVLAAEGLVHIEPRRGASVAKLSPNIASEIVEVRATLEGLNAKLAAQRRDPTLIAEIKKVLEEGARAAAAGDTEQFLRLNARFHELLGNIAANSVLQDIMRSLRERTDRLFAPYNVVRARQNWEEHAQILQAVIDGDADLAALLATRHVHNAASAVEPTARPDAPG</sequence>
<organism evidence="6 7">
    <name type="scientific">Verticiella sediminum</name>
    <dbReference type="NCBI Taxonomy" id="1247510"/>
    <lineage>
        <taxon>Bacteria</taxon>
        <taxon>Pseudomonadati</taxon>
        <taxon>Pseudomonadota</taxon>
        <taxon>Betaproteobacteria</taxon>
        <taxon>Burkholderiales</taxon>
        <taxon>Alcaligenaceae</taxon>
        <taxon>Verticiella</taxon>
    </lineage>
</organism>
<dbReference type="SMART" id="SM00895">
    <property type="entry name" value="FCD"/>
    <property type="match status" value="1"/>
</dbReference>
<protein>
    <submittedName>
        <fullName evidence="6">GntR family transcriptional regulator</fullName>
    </submittedName>
</protein>